<dbReference type="EMBL" id="JANEYG010000019">
    <property type="protein sequence ID" value="KAJ8919343.1"/>
    <property type="molecule type" value="Genomic_DNA"/>
</dbReference>
<comment type="caution">
    <text evidence="2">The sequence shown here is derived from an EMBL/GenBank/DDBJ whole genome shotgun (WGS) entry which is preliminary data.</text>
</comment>
<feature type="region of interest" description="Disordered" evidence="1">
    <location>
        <begin position="1"/>
        <end position="22"/>
    </location>
</feature>
<evidence type="ECO:0000313" key="2">
    <source>
        <dbReference type="EMBL" id="KAJ8919343.1"/>
    </source>
</evidence>
<proteinExistence type="predicted"/>
<accession>A0AAV8VYF0</accession>
<protein>
    <submittedName>
        <fullName evidence="2">Uncharacterized protein</fullName>
    </submittedName>
</protein>
<reference evidence="2 3" key="1">
    <citation type="journal article" date="2023" name="Insect Mol. Biol.">
        <title>Genome sequencing provides insights into the evolution of gene families encoding plant cell wall-degrading enzymes in longhorned beetles.</title>
        <authorList>
            <person name="Shin N.R."/>
            <person name="Okamura Y."/>
            <person name="Kirsch R."/>
            <person name="Pauchet Y."/>
        </authorList>
    </citation>
    <scope>NUCLEOTIDE SEQUENCE [LARGE SCALE GENOMIC DNA]</scope>
    <source>
        <strain evidence="2">EAD_L_NR</strain>
    </source>
</reference>
<dbReference type="AlphaFoldDB" id="A0AAV8VYF0"/>
<keyword evidence="3" id="KW-1185">Reference proteome</keyword>
<gene>
    <name evidence="2" type="ORF">NQ315_003927</name>
</gene>
<dbReference type="Proteomes" id="UP001159042">
    <property type="component" value="Unassembled WGS sequence"/>
</dbReference>
<name>A0AAV8VYF0_9CUCU</name>
<organism evidence="2 3">
    <name type="scientific">Exocentrus adspersus</name>
    <dbReference type="NCBI Taxonomy" id="1586481"/>
    <lineage>
        <taxon>Eukaryota</taxon>
        <taxon>Metazoa</taxon>
        <taxon>Ecdysozoa</taxon>
        <taxon>Arthropoda</taxon>
        <taxon>Hexapoda</taxon>
        <taxon>Insecta</taxon>
        <taxon>Pterygota</taxon>
        <taxon>Neoptera</taxon>
        <taxon>Endopterygota</taxon>
        <taxon>Coleoptera</taxon>
        <taxon>Polyphaga</taxon>
        <taxon>Cucujiformia</taxon>
        <taxon>Chrysomeloidea</taxon>
        <taxon>Cerambycidae</taxon>
        <taxon>Lamiinae</taxon>
        <taxon>Acanthocinini</taxon>
        <taxon>Exocentrus</taxon>
    </lineage>
</organism>
<evidence type="ECO:0000256" key="1">
    <source>
        <dbReference type="SAM" id="MobiDB-lite"/>
    </source>
</evidence>
<sequence>MKLPIDLIHGKPLTEDDEGGDRTTLPEFVASLEERLKTVHEFARNRLLLTSDRMKMLLDMKPGQNVFKEGDAVWLYQPQRKKGLSPKLQRPWESLSKNEIVIFVNKSATLTKILKPQDLEALMIGQRSVVIGDVNAWFMTKNSNSIRHT</sequence>
<evidence type="ECO:0000313" key="3">
    <source>
        <dbReference type="Proteomes" id="UP001159042"/>
    </source>
</evidence>